<keyword evidence="19" id="KW-0472">Membrane</keyword>
<dbReference type="InterPro" id="IPR036875">
    <property type="entry name" value="Znf_CCHC_sf"/>
</dbReference>
<dbReference type="InterPro" id="IPR043502">
    <property type="entry name" value="DNA/RNA_pol_sf"/>
</dbReference>
<keyword evidence="16" id="KW-0862">Zinc</keyword>
<evidence type="ECO:0000256" key="8">
    <source>
        <dbReference type="ARBA" id="ARBA00022759"/>
    </source>
</evidence>
<feature type="compositionally biased region" description="Polar residues" evidence="18">
    <location>
        <begin position="18"/>
        <end position="29"/>
    </location>
</feature>
<dbReference type="InterPro" id="IPR001584">
    <property type="entry name" value="Integrase_cat-core"/>
</dbReference>
<feature type="coiled-coil region" evidence="17">
    <location>
        <begin position="179"/>
        <end position="206"/>
    </location>
</feature>
<dbReference type="SUPFAM" id="SSF56672">
    <property type="entry name" value="DNA/RNA polymerases"/>
    <property type="match status" value="1"/>
</dbReference>
<keyword evidence="5" id="KW-0540">Nuclease</keyword>
<keyword evidence="15" id="KW-0233">DNA recombination</keyword>
<evidence type="ECO:0000256" key="4">
    <source>
        <dbReference type="ARBA" id="ARBA00022695"/>
    </source>
</evidence>
<feature type="compositionally biased region" description="Basic and acidic residues" evidence="18">
    <location>
        <begin position="32"/>
        <end position="45"/>
    </location>
</feature>
<evidence type="ECO:0000256" key="2">
    <source>
        <dbReference type="ARBA" id="ARBA00022670"/>
    </source>
</evidence>
<keyword evidence="24" id="KW-1185">Reference proteome</keyword>
<evidence type="ECO:0000259" key="22">
    <source>
        <dbReference type="PROSITE" id="PS50994"/>
    </source>
</evidence>
<dbReference type="GO" id="GO:0003677">
    <property type="term" value="F:DNA binding"/>
    <property type="evidence" value="ECO:0007669"/>
    <property type="project" value="UniProtKB-KW"/>
</dbReference>
<evidence type="ECO:0000256" key="9">
    <source>
        <dbReference type="ARBA" id="ARBA00022801"/>
    </source>
</evidence>
<keyword evidence="7" id="KW-0064">Aspartyl protease</keyword>
<dbReference type="InterPro" id="IPR021109">
    <property type="entry name" value="Peptidase_aspartic_dom_sf"/>
</dbReference>
<dbReference type="InterPro" id="IPR036397">
    <property type="entry name" value="RNaseH_sf"/>
</dbReference>
<dbReference type="CDD" id="cd00303">
    <property type="entry name" value="retropepsin_like"/>
    <property type="match status" value="1"/>
</dbReference>
<comment type="caution">
    <text evidence="23">The sequence shown here is derived from an EMBL/GenBank/DDBJ whole genome shotgun (WGS) entry which is preliminary data.</text>
</comment>
<dbReference type="GO" id="GO:0008270">
    <property type="term" value="F:zinc ion binding"/>
    <property type="evidence" value="ECO:0007669"/>
    <property type="project" value="UniProtKB-KW"/>
</dbReference>
<dbReference type="PROSITE" id="PS50158">
    <property type="entry name" value="ZF_CCHC"/>
    <property type="match status" value="1"/>
</dbReference>
<sequence>MYSSEEDYTLFTSPLPPSSAQTPSRSRGSGDTMKEVTVSDEKTSKDNYGSNIEKLPKSLVENGVGKVSTRDDVIESKGTLRNTVVYEHSFRRDGGLLSRAQNGQSERIIQTLEDMLRACALEWSGNWDEYLCLVEFAYNNSWQASIDMAPFELLYGRKCRAPICWNEVGGKVIEGPELVRITNEKVAIAREKLKEAQTRQKSYADQHRRDLEFKVGEHVFLKVSPCRGVRRFGIKGKLSPRFIGPFEILERVGKSLIIWHYRLSFLTSSYDLRAAQLCLLLFLHSDKMPPRRQVRRNAGGAGATDAELVARVNQTVNNLLPTIIDAVHNNGAQGNQAKPWKGKNQNQVQTKQYKQPIQAQPRNQVAQHPLCNHCNKHHPGVCRRLTGACLRCGEMGHMIRQCPKMKNKPNDNANGANVKPNTGGRVFALTAGDAANATGTVSGIIYCSDRDWYVLFDAGATHSVVSQLVSRHLKITPSLLEHALVISKTMGNTSVITHTYRGCPLMLRNTVRNANLLPMQIGDFDIILEMDWLATHLATIDCHSKRVIFGDISHPEYIYQGTHPRKSLKIISALKAQKLISHGCEGFLASIKDVSKGATHLEDIPIVRDYSDVFLEELSGLPPEREVEFTIDLIPGSEPISKAPYRMAPLELKELKEQLQELLELGFIRPSVSPWGAPVLFVKKKDGSMRLCIDYRELNKITIRNRYPLPRIDDLFDQLQGAKFFSKIDLRSGYHQLKIRDQDVSKTSFRSRYGHYEFLVMPFGLTNAPAVFMDLMNRVFHDYLDRFVIVFIDDILVFSKSKDEHEDHLRTFLETLRKKKLYAKFSKCEFWLEQVAFLGHVVSTEGLAGYYRRFVEGFSILALTLTQLMRKGVKFIWNDEREECFEELKTRLVSAPILTLPSGSGGYQIYSDASKKGLGCVLMQHGKVIAYASRQLKPHEVNYPTHDLELAAVVFALKIWRHYLYGETCDIFTDHKSLKYIFTQKELNMRQRRWLELLKDYDANIQYHPGKANVVADALSRKSSGGLACLSFHPQIISDLDKMEVGLQFGQSDGYLARLKIKSDLITRIKEAQQHDAELWVILQNLEVGKQSEFRVDEQGVVWCGKRLCVPNDANLCESLLAEAHSSTFYIHPGSTKMYRDLRQNFWWSGMKEDVAKYVAYCLTCQQVKIEHQRSSGMLQPLDIPVWKWDDVSMDFVTGLPKTFKKNDAIWVVVDRLTKSAHFLPIQQGFSVSRLADIFTQNIIHLHGTPSSIVSDRDPRFTSHFWKGLQKAYGTKLRFSTAFHPQTNGQSEHTIQTLEDMLRACALEWSSNWDEYLYLVEFAYNNSWQASIDMAPFELLYGRKCRAPICWNEVGEKVIEGPELVRITNEKVAIAREKLKEAQTRQKSYADQHRRDLEFKVGEHVFLKVSLCRGVRRFGIKGKLSPRFIGPFETLERVGKSLIIWHYHLSFLTFITFYMCLY</sequence>
<dbReference type="CDD" id="cd01647">
    <property type="entry name" value="RT_LTR"/>
    <property type="match status" value="1"/>
</dbReference>
<evidence type="ECO:0000256" key="18">
    <source>
        <dbReference type="SAM" id="MobiDB-lite"/>
    </source>
</evidence>
<feature type="transmembrane region" description="Helical" evidence="19">
    <location>
        <begin position="1442"/>
        <end position="1461"/>
    </location>
</feature>
<dbReference type="InterPro" id="IPR043128">
    <property type="entry name" value="Rev_trsase/Diguanyl_cyclase"/>
</dbReference>
<evidence type="ECO:0000256" key="10">
    <source>
        <dbReference type="ARBA" id="ARBA00022842"/>
    </source>
</evidence>
<dbReference type="GO" id="GO:0006508">
    <property type="term" value="P:proteolysis"/>
    <property type="evidence" value="ECO:0007669"/>
    <property type="project" value="UniProtKB-KW"/>
</dbReference>
<dbReference type="CDD" id="cd09274">
    <property type="entry name" value="RNase_HI_RT_Ty3"/>
    <property type="match status" value="1"/>
</dbReference>
<dbReference type="GO" id="GO:0004519">
    <property type="term" value="F:endonuclease activity"/>
    <property type="evidence" value="ECO:0007669"/>
    <property type="project" value="UniProtKB-KW"/>
</dbReference>
<keyword evidence="8" id="KW-0255">Endonuclease</keyword>
<keyword evidence="6" id="KW-0479">Metal-binding</keyword>
<keyword evidence="19" id="KW-0812">Transmembrane</keyword>
<keyword evidence="17" id="KW-0175">Coiled coil</keyword>
<dbReference type="Gene3D" id="3.30.70.270">
    <property type="match status" value="2"/>
</dbReference>
<organism evidence="23 24">
    <name type="scientific">Mikania micrantha</name>
    <name type="common">bitter vine</name>
    <dbReference type="NCBI Taxonomy" id="192012"/>
    <lineage>
        <taxon>Eukaryota</taxon>
        <taxon>Viridiplantae</taxon>
        <taxon>Streptophyta</taxon>
        <taxon>Embryophyta</taxon>
        <taxon>Tracheophyta</taxon>
        <taxon>Spermatophyta</taxon>
        <taxon>Magnoliopsida</taxon>
        <taxon>eudicotyledons</taxon>
        <taxon>Gunneridae</taxon>
        <taxon>Pentapetalae</taxon>
        <taxon>asterids</taxon>
        <taxon>campanulids</taxon>
        <taxon>Asterales</taxon>
        <taxon>Asteraceae</taxon>
        <taxon>Asteroideae</taxon>
        <taxon>Heliantheae alliance</taxon>
        <taxon>Eupatorieae</taxon>
        <taxon>Mikania</taxon>
    </lineage>
</organism>
<dbReference type="GO" id="GO:0015074">
    <property type="term" value="P:DNA integration"/>
    <property type="evidence" value="ECO:0007669"/>
    <property type="project" value="UniProtKB-KW"/>
</dbReference>
<evidence type="ECO:0000256" key="13">
    <source>
        <dbReference type="ARBA" id="ARBA00022932"/>
    </source>
</evidence>
<keyword evidence="3" id="KW-0808">Transferase</keyword>
<evidence type="ECO:0000256" key="5">
    <source>
        <dbReference type="ARBA" id="ARBA00022722"/>
    </source>
</evidence>
<name>A0A5N6LCW5_9ASTR</name>
<evidence type="ECO:0000256" key="17">
    <source>
        <dbReference type="SAM" id="Coils"/>
    </source>
</evidence>
<dbReference type="Gene3D" id="3.30.420.10">
    <property type="entry name" value="Ribonuclease H-like superfamily/Ribonuclease H"/>
    <property type="match status" value="2"/>
</dbReference>
<dbReference type="Gene3D" id="3.10.10.10">
    <property type="entry name" value="HIV Type 1 Reverse Transcriptase, subunit A, domain 1"/>
    <property type="match status" value="1"/>
</dbReference>
<dbReference type="InterPro" id="IPR050951">
    <property type="entry name" value="Retrovirus_Pol_polyprotein"/>
</dbReference>
<evidence type="ECO:0000256" key="6">
    <source>
        <dbReference type="ARBA" id="ARBA00022723"/>
    </source>
</evidence>
<reference evidence="23 24" key="1">
    <citation type="submission" date="2019-05" db="EMBL/GenBank/DDBJ databases">
        <title>Mikania micrantha, genome provides insights into the molecular mechanism of rapid growth.</title>
        <authorList>
            <person name="Liu B."/>
        </authorList>
    </citation>
    <scope>NUCLEOTIDE SEQUENCE [LARGE SCALE GENOMIC DNA]</scope>
    <source>
        <strain evidence="23">NLD-2019</strain>
        <tissue evidence="23">Leaf</tissue>
    </source>
</reference>
<keyword evidence="10" id="KW-0460">Magnesium</keyword>
<dbReference type="GO" id="GO:0003964">
    <property type="term" value="F:RNA-directed DNA polymerase activity"/>
    <property type="evidence" value="ECO:0007669"/>
    <property type="project" value="UniProtKB-KW"/>
</dbReference>
<dbReference type="EMBL" id="SZYD01001619">
    <property type="protein sequence ID" value="KAD0514134.1"/>
    <property type="molecule type" value="Genomic_DNA"/>
</dbReference>
<dbReference type="InterPro" id="IPR012337">
    <property type="entry name" value="RNaseH-like_sf"/>
</dbReference>
<dbReference type="GO" id="GO:0006310">
    <property type="term" value="P:DNA recombination"/>
    <property type="evidence" value="ECO:0007669"/>
    <property type="project" value="UniProtKB-KW"/>
</dbReference>
<evidence type="ECO:0000313" key="23">
    <source>
        <dbReference type="EMBL" id="KAD0514134.1"/>
    </source>
</evidence>
<dbReference type="Pfam" id="PF00078">
    <property type="entry name" value="RVT_1"/>
    <property type="match status" value="1"/>
</dbReference>
<evidence type="ECO:0000313" key="24">
    <source>
        <dbReference type="Proteomes" id="UP000326396"/>
    </source>
</evidence>
<feature type="region of interest" description="Disordered" evidence="18">
    <location>
        <begin position="1"/>
        <end position="51"/>
    </location>
</feature>
<evidence type="ECO:0000256" key="11">
    <source>
        <dbReference type="ARBA" id="ARBA00022908"/>
    </source>
</evidence>
<evidence type="ECO:0000256" key="7">
    <source>
        <dbReference type="ARBA" id="ARBA00022750"/>
    </source>
</evidence>
<evidence type="ECO:0000256" key="15">
    <source>
        <dbReference type="ARBA" id="ARBA00023172"/>
    </source>
</evidence>
<keyword evidence="14" id="KW-0238">DNA-binding</keyword>
<proteinExistence type="predicted"/>
<dbReference type="OrthoDB" id="2013610at2759"/>
<evidence type="ECO:0000259" key="20">
    <source>
        <dbReference type="PROSITE" id="PS50158"/>
    </source>
</evidence>
<feature type="domain" description="Integrase catalytic" evidence="22">
    <location>
        <begin position="1177"/>
        <end position="1344"/>
    </location>
</feature>
<dbReference type="PROSITE" id="PS50994">
    <property type="entry name" value="INTEGRASE"/>
    <property type="match status" value="1"/>
</dbReference>
<dbReference type="SMART" id="SM00343">
    <property type="entry name" value="ZnF_C2HC"/>
    <property type="match status" value="1"/>
</dbReference>
<evidence type="ECO:0000256" key="12">
    <source>
        <dbReference type="ARBA" id="ARBA00022918"/>
    </source>
</evidence>
<evidence type="ECO:0000256" key="19">
    <source>
        <dbReference type="SAM" id="Phobius"/>
    </source>
</evidence>
<gene>
    <name evidence="23" type="ORF">E3N88_44144</name>
</gene>
<evidence type="ECO:0000256" key="1">
    <source>
        <dbReference type="ARBA" id="ARBA00012493"/>
    </source>
</evidence>
<dbReference type="FunFam" id="3.10.20.370:FF:000001">
    <property type="entry name" value="Retrovirus-related Pol polyprotein from transposon 17.6-like protein"/>
    <property type="match status" value="1"/>
</dbReference>
<accession>A0A5N6LCW5</accession>
<keyword evidence="4" id="KW-0548">Nucleotidyltransferase</keyword>
<dbReference type="PROSITE" id="PS50878">
    <property type="entry name" value="RT_POL"/>
    <property type="match status" value="1"/>
</dbReference>
<dbReference type="Gene3D" id="4.10.60.10">
    <property type="entry name" value="Zinc finger, CCHC-type"/>
    <property type="match status" value="1"/>
</dbReference>
<dbReference type="InterPro" id="IPR041588">
    <property type="entry name" value="Integrase_H2C2"/>
</dbReference>
<dbReference type="PANTHER" id="PTHR37984">
    <property type="entry name" value="PROTEIN CBG26694"/>
    <property type="match status" value="1"/>
</dbReference>
<keyword evidence="19" id="KW-1133">Transmembrane helix</keyword>
<dbReference type="EC" id="2.7.7.49" evidence="1"/>
<keyword evidence="16" id="KW-0863">Zinc-finger</keyword>
<dbReference type="GO" id="GO:0004190">
    <property type="term" value="F:aspartic-type endopeptidase activity"/>
    <property type="evidence" value="ECO:0007669"/>
    <property type="project" value="UniProtKB-KW"/>
</dbReference>
<dbReference type="InterPro" id="IPR056924">
    <property type="entry name" value="SH3_Tf2-1"/>
</dbReference>
<dbReference type="InterPro" id="IPR001878">
    <property type="entry name" value="Znf_CCHC"/>
</dbReference>
<evidence type="ECO:0000259" key="21">
    <source>
        <dbReference type="PROSITE" id="PS50878"/>
    </source>
</evidence>
<dbReference type="Pfam" id="PF17921">
    <property type="entry name" value="Integrase_H2C2"/>
    <property type="match status" value="1"/>
</dbReference>
<evidence type="ECO:0000256" key="14">
    <source>
        <dbReference type="ARBA" id="ARBA00023125"/>
    </source>
</evidence>
<dbReference type="PANTHER" id="PTHR37984:SF5">
    <property type="entry name" value="PROTEIN NYNRIN-LIKE"/>
    <property type="match status" value="1"/>
</dbReference>
<feature type="domain" description="CCHC-type" evidence="20">
    <location>
        <begin position="389"/>
        <end position="404"/>
    </location>
</feature>
<dbReference type="SUPFAM" id="SSF53098">
    <property type="entry name" value="Ribonuclease H-like"/>
    <property type="match status" value="2"/>
</dbReference>
<dbReference type="Pfam" id="PF24626">
    <property type="entry name" value="SH3_Tf2-1"/>
    <property type="match status" value="2"/>
</dbReference>
<dbReference type="Pfam" id="PF17917">
    <property type="entry name" value="RT_RNaseH"/>
    <property type="match status" value="1"/>
</dbReference>
<keyword evidence="9" id="KW-0378">Hydrolase</keyword>
<keyword evidence="13" id="KW-0239">DNA-directed DNA polymerase</keyword>
<dbReference type="InterPro" id="IPR041373">
    <property type="entry name" value="RT_RNaseH"/>
</dbReference>
<keyword evidence="2" id="KW-0645">Protease</keyword>
<dbReference type="Proteomes" id="UP000326396">
    <property type="component" value="Unassembled WGS sequence"/>
</dbReference>
<dbReference type="Pfam" id="PF08284">
    <property type="entry name" value="RVP_2"/>
    <property type="match status" value="1"/>
</dbReference>
<keyword evidence="11" id="KW-0229">DNA integration</keyword>
<dbReference type="FunFam" id="3.30.420.10:FF:000032">
    <property type="entry name" value="Retrovirus-related Pol polyprotein from transposon 297-like Protein"/>
    <property type="match status" value="1"/>
</dbReference>
<dbReference type="InterPro" id="IPR000477">
    <property type="entry name" value="RT_dom"/>
</dbReference>
<dbReference type="GO" id="GO:0003887">
    <property type="term" value="F:DNA-directed DNA polymerase activity"/>
    <property type="evidence" value="ECO:0007669"/>
    <property type="project" value="UniProtKB-KW"/>
</dbReference>
<evidence type="ECO:0000256" key="16">
    <source>
        <dbReference type="PROSITE-ProRule" id="PRU00047"/>
    </source>
</evidence>
<keyword evidence="12" id="KW-0695">RNA-directed DNA polymerase</keyword>
<dbReference type="Gene3D" id="2.40.70.10">
    <property type="entry name" value="Acid Proteases"/>
    <property type="match status" value="1"/>
</dbReference>
<protein>
    <recommendedName>
        <fullName evidence="1">RNA-directed DNA polymerase</fullName>
        <ecNumber evidence="1">2.7.7.49</ecNumber>
    </recommendedName>
</protein>
<evidence type="ECO:0000256" key="3">
    <source>
        <dbReference type="ARBA" id="ARBA00022679"/>
    </source>
</evidence>
<dbReference type="Gene3D" id="1.10.340.70">
    <property type="match status" value="1"/>
</dbReference>
<feature type="coiled-coil region" evidence="17">
    <location>
        <begin position="1365"/>
        <end position="1392"/>
    </location>
</feature>
<feature type="domain" description="Reverse transcriptase" evidence="21">
    <location>
        <begin position="663"/>
        <end position="842"/>
    </location>
</feature>
<dbReference type="SUPFAM" id="SSF57756">
    <property type="entry name" value="Retrovirus zinc finger-like domains"/>
    <property type="match status" value="1"/>
</dbReference>